<dbReference type="EMBL" id="LAZR01056295">
    <property type="protein sequence ID" value="KKK74488.1"/>
    <property type="molecule type" value="Genomic_DNA"/>
</dbReference>
<proteinExistence type="predicted"/>
<evidence type="ECO:0000313" key="1">
    <source>
        <dbReference type="EMBL" id="KKK74488.1"/>
    </source>
</evidence>
<accession>A0A0F8XZQ5</accession>
<sequence>MTRGENSVSPQTPCAKCQGEGVIPIDANQLLFCRSCPAGPAAYKRMMERHRQGSHEPPPKQLCLGGIRCEHEYDNVHIWHPGYKEYVVVQRADLRDVGQFLVAWAKMPGYGRDR</sequence>
<name>A0A0F8XZQ5_9ZZZZ</name>
<comment type="caution">
    <text evidence="1">The sequence shown here is derived from an EMBL/GenBank/DDBJ whole genome shotgun (WGS) entry which is preliminary data.</text>
</comment>
<gene>
    <name evidence="1" type="ORF">LCGC14_2883270</name>
</gene>
<protein>
    <submittedName>
        <fullName evidence="1">Uncharacterized protein</fullName>
    </submittedName>
</protein>
<dbReference type="AlphaFoldDB" id="A0A0F8XZQ5"/>
<reference evidence="1" key="1">
    <citation type="journal article" date="2015" name="Nature">
        <title>Complex archaea that bridge the gap between prokaryotes and eukaryotes.</title>
        <authorList>
            <person name="Spang A."/>
            <person name="Saw J.H."/>
            <person name="Jorgensen S.L."/>
            <person name="Zaremba-Niedzwiedzka K."/>
            <person name="Martijn J."/>
            <person name="Lind A.E."/>
            <person name="van Eijk R."/>
            <person name="Schleper C."/>
            <person name="Guy L."/>
            <person name="Ettema T.J."/>
        </authorList>
    </citation>
    <scope>NUCLEOTIDE SEQUENCE</scope>
</reference>
<organism evidence="1">
    <name type="scientific">marine sediment metagenome</name>
    <dbReference type="NCBI Taxonomy" id="412755"/>
    <lineage>
        <taxon>unclassified sequences</taxon>
        <taxon>metagenomes</taxon>
        <taxon>ecological metagenomes</taxon>
    </lineage>
</organism>